<dbReference type="RefSeq" id="WP_266344680.1">
    <property type="nucleotide sequence ID" value="NZ_JAPKNH010000005.1"/>
</dbReference>
<keyword evidence="4" id="KW-1185">Reference proteome</keyword>
<dbReference type="InterPro" id="IPR014729">
    <property type="entry name" value="Rossmann-like_a/b/a_fold"/>
</dbReference>
<dbReference type="EMBL" id="JBHSML010000014">
    <property type="protein sequence ID" value="MFC5518554.1"/>
    <property type="molecule type" value="Genomic_DNA"/>
</dbReference>
<comment type="caution">
    <text evidence="3">The sequence shown here is derived from an EMBL/GenBank/DDBJ whole genome shotgun (WGS) entry which is preliminary data.</text>
</comment>
<protein>
    <submittedName>
        <fullName evidence="3">YdcF family protein</fullName>
    </submittedName>
</protein>
<name>A0ABW0Q2Q4_9HYPH</name>
<dbReference type="Proteomes" id="UP001596150">
    <property type="component" value="Unassembled WGS sequence"/>
</dbReference>
<dbReference type="Gene3D" id="3.40.50.620">
    <property type="entry name" value="HUPs"/>
    <property type="match status" value="1"/>
</dbReference>
<dbReference type="Pfam" id="PF02698">
    <property type="entry name" value="DUF218"/>
    <property type="match status" value="1"/>
</dbReference>
<evidence type="ECO:0000256" key="1">
    <source>
        <dbReference type="SAM" id="Phobius"/>
    </source>
</evidence>
<keyword evidence="1" id="KW-1133">Transmembrane helix</keyword>
<evidence type="ECO:0000259" key="2">
    <source>
        <dbReference type="Pfam" id="PF02698"/>
    </source>
</evidence>
<feature type="transmembrane region" description="Helical" evidence="1">
    <location>
        <begin position="37"/>
        <end position="56"/>
    </location>
</feature>
<proteinExistence type="predicted"/>
<gene>
    <name evidence="3" type="ORF">ACFPP9_22460</name>
</gene>
<organism evidence="3 4">
    <name type="scientific">Kaistia terrae</name>
    <dbReference type="NCBI Taxonomy" id="537017"/>
    <lineage>
        <taxon>Bacteria</taxon>
        <taxon>Pseudomonadati</taxon>
        <taxon>Pseudomonadota</taxon>
        <taxon>Alphaproteobacteria</taxon>
        <taxon>Hyphomicrobiales</taxon>
        <taxon>Kaistiaceae</taxon>
        <taxon>Kaistia</taxon>
    </lineage>
</organism>
<evidence type="ECO:0000313" key="4">
    <source>
        <dbReference type="Proteomes" id="UP001596150"/>
    </source>
</evidence>
<dbReference type="InterPro" id="IPR051599">
    <property type="entry name" value="Cell_Envelope_Assoc"/>
</dbReference>
<dbReference type="PANTHER" id="PTHR30336:SF4">
    <property type="entry name" value="ENVELOPE BIOGENESIS FACTOR ELYC"/>
    <property type="match status" value="1"/>
</dbReference>
<feature type="domain" description="DUF218" evidence="2">
    <location>
        <begin position="76"/>
        <end position="215"/>
    </location>
</feature>
<accession>A0ABW0Q2Q4</accession>
<dbReference type="InterPro" id="IPR003848">
    <property type="entry name" value="DUF218"/>
</dbReference>
<evidence type="ECO:0000313" key="3">
    <source>
        <dbReference type="EMBL" id="MFC5518554.1"/>
    </source>
</evidence>
<dbReference type="CDD" id="cd06259">
    <property type="entry name" value="YdcF-like"/>
    <property type="match status" value="1"/>
</dbReference>
<reference evidence="4" key="1">
    <citation type="journal article" date="2019" name="Int. J. Syst. Evol. Microbiol.">
        <title>The Global Catalogue of Microorganisms (GCM) 10K type strain sequencing project: providing services to taxonomists for standard genome sequencing and annotation.</title>
        <authorList>
            <consortium name="The Broad Institute Genomics Platform"/>
            <consortium name="The Broad Institute Genome Sequencing Center for Infectious Disease"/>
            <person name="Wu L."/>
            <person name="Ma J."/>
        </authorList>
    </citation>
    <scope>NUCLEOTIDE SEQUENCE [LARGE SCALE GENOMIC DNA]</scope>
    <source>
        <strain evidence="4">KACC 12633</strain>
    </source>
</reference>
<keyword evidence="1" id="KW-0812">Transmembrane</keyword>
<keyword evidence="1" id="KW-0472">Membrane</keyword>
<dbReference type="PANTHER" id="PTHR30336">
    <property type="entry name" value="INNER MEMBRANE PROTEIN, PROBABLE PERMEASE"/>
    <property type="match status" value="1"/>
</dbReference>
<sequence>MSDAAQTDLDIGRRNFAGASSRGRSRTPLPAPGRRPLITVLLLLAIAGSLAGIDFARFARQVASTSPPTDVTAEGIVALTGGTARIDGALALLKDNRAEKLLISGVNPAVGRQDIARAVERAESAVLDQRVDLGHAARDTIGNADETRAWVEKMGIHSLIIVTSDYHMPRSMVELGRAMPDVRLIPYPVSNKQLEMDRWWRHPTSVKLLLREYLKYTLARARLAFETPRGESVTAIAADTHTHATGGGVLR</sequence>